<protein>
    <recommendedName>
        <fullName evidence="2">histidine--tRNA ligase</fullName>
        <ecNumber evidence="2">6.1.1.21</ecNumber>
    </recommendedName>
    <alternativeName>
        <fullName evidence="8">Histidyl-tRNA synthetase</fullName>
    </alternativeName>
</protein>
<dbReference type="PANTHER" id="PTHR43707">
    <property type="entry name" value="HISTIDYL-TRNA SYNTHETASE"/>
    <property type="match status" value="1"/>
</dbReference>
<dbReference type="SUPFAM" id="SSF52954">
    <property type="entry name" value="Class II aaRS ABD-related"/>
    <property type="match status" value="1"/>
</dbReference>
<dbReference type="Proteomes" id="UP001174909">
    <property type="component" value="Unassembled WGS sequence"/>
</dbReference>
<dbReference type="PROSITE" id="PS50862">
    <property type="entry name" value="AA_TRNA_LIGASE_II"/>
    <property type="match status" value="1"/>
</dbReference>
<feature type="binding site" evidence="10">
    <location>
        <position position="48"/>
    </location>
    <ligand>
        <name>L-histidine</name>
        <dbReference type="ChEBI" id="CHEBI:57595"/>
    </ligand>
</feature>
<dbReference type="GO" id="GO:0004821">
    <property type="term" value="F:histidine-tRNA ligase activity"/>
    <property type="evidence" value="ECO:0007669"/>
    <property type="project" value="UniProtKB-EC"/>
</dbReference>
<feature type="binding site" evidence="10">
    <location>
        <position position="174"/>
    </location>
    <ligand>
        <name>L-histidine</name>
        <dbReference type="ChEBI" id="CHEBI:57595"/>
    </ligand>
</feature>
<comment type="similarity">
    <text evidence="1">Belongs to the class-II aminoacyl-tRNA synthetase family.</text>
</comment>
<feature type="binding site" evidence="10">
    <location>
        <begin position="178"/>
        <end position="179"/>
    </location>
    <ligand>
        <name>L-histidine</name>
        <dbReference type="ChEBI" id="CHEBI:57595"/>
    </ligand>
</feature>
<sequence length="338" mass="37328">MYTFEDRGGDSLTLRPEGTAPVCRAYIEHGMSNLPQPVRLYYCCPIFRYERPQAGRFRQHNQFGIEVIGDADPLADLEVVQLGWTFTRNLGLTNLTLAINSIGDKGCRPAYLKKLKDNPLRLLDCKQTGCQPFIRNAPPSTENLCLNCQRHWDALRGHLKQLGIPYRENHRLVRGLDYYTRTVFEIQPPEEGSQNTVLGGGRYDGLIEQLGGPATPGVGFGSGIERLIANLKRQGVALPDRSPRPVVITGLGEGAQSKGVEIAAALREAGVSVLIASSNRSLRAQMRYASTMNASFTVIIGEDELVRGKLGVRDMDNSVQREVPMLEIVDYLTKAATT</sequence>
<name>A0AA35X4U7_GEOBA</name>
<dbReference type="InterPro" id="IPR004154">
    <property type="entry name" value="Anticodon-bd"/>
</dbReference>
<dbReference type="InterPro" id="IPR006195">
    <property type="entry name" value="aa-tRNA-synth_II"/>
</dbReference>
<feature type="domain" description="Aminoacyl-transfer RNA synthetases class-II family profile" evidence="11">
    <location>
        <begin position="1"/>
        <end position="239"/>
    </location>
</feature>
<evidence type="ECO:0000256" key="2">
    <source>
        <dbReference type="ARBA" id="ARBA00012815"/>
    </source>
</evidence>
<dbReference type="InterPro" id="IPR015807">
    <property type="entry name" value="His-tRNA-ligase"/>
</dbReference>
<evidence type="ECO:0000313" key="12">
    <source>
        <dbReference type="EMBL" id="CAI8038140.1"/>
    </source>
</evidence>
<evidence type="ECO:0000256" key="9">
    <source>
        <dbReference type="ARBA" id="ARBA00047639"/>
    </source>
</evidence>
<keyword evidence="13" id="KW-1185">Reference proteome</keyword>
<accession>A0AA35X4U7</accession>
<dbReference type="AlphaFoldDB" id="A0AA35X4U7"/>
<dbReference type="EC" id="6.1.1.21" evidence="2"/>
<evidence type="ECO:0000256" key="3">
    <source>
        <dbReference type="ARBA" id="ARBA00022598"/>
    </source>
</evidence>
<feature type="binding site" evidence="10">
    <location>
        <position position="66"/>
    </location>
    <ligand>
        <name>L-histidine</name>
        <dbReference type="ChEBI" id="CHEBI:57595"/>
    </ligand>
</feature>
<gene>
    <name evidence="12" type="ORF">GBAR_LOCUS21273</name>
</gene>
<dbReference type="CDD" id="cd00859">
    <property type="entry name" value="HisRS_anticodon"/>
    <property type="match status" value="1"/>
</dbReference>
<evidence type="ECO:0000256" key="7">
    <source>
        <dbReference type="ARBA" id="ARBA00023146"/>
    </source>
</evidence>
<evidence type="ECO:0000256" key="4">
    <source>
        <dbReference type="ARBA" id="ARBA00022741"/>
    </source>
</evidence>
<dbReference type="GO" id="GO:0005524">
    <property type="term" value="F:ATP binding"/>
    <property type="evidence" value="ECO:0007669"/>
    <property type="project" value="UniProtKB-KW"/>
</dbReference>
<keyword evidence="6" id="KW-0648">Protein biosynthesis</keyword>
<evidence type="ECO:0000256" key="8">
    <source>
        <dbReference type="ARBA" id="ARBA00030619"/>
    </source>
</evidence>
<dbReference type="InterPro" id="IPR033656">
    <property type="entry name" value="HisRS_anticodon"/>
</dbReference>
<dbReference type="CDD" id="cd00773">
    <property type="entry name" value="HisRS-like_core"/>
    <property type="match status" value="1"/>
</dbReference>
<evidence type="ECO:0000256" key="6">
    <source>
        <dbReference type="ARBA" id="ARBA00022917"/>
    </source>
</evidence>
<dbReference type="InterPro" id="IPR036621">
    <property type="entry name" value="Anticodon-bd_dom_sf"/>
</dbReference>
<dbReference type="PIRSF" id="PIRSF001549">
    <property type="entry name" value="His-tRNA_synth"/>
    <property type="match status" value="1"/>
</dbReference>
<dbReference type="InterPro" id="IPR045864">
    <property type="entry name" value="aa-tRNA-synth_II/BPL/LPL"/>
</dbReference>
<evidence type="ECO:0000313" key="13">
    <source>
        <dbReference type="Proteomes" id="UP001174909"/>
    </source>
</evidence>
<dbReference type="NCBIfam" id="TIGR00442">
    <property type="entry name" value="hisS"/>
    <property type="match status" value="1"/>
</dbReference>
<dbReference type="InterPro" id="IPR004516">
    <property type="entry name" value="HisRS/HisZ"/>
</dbReference>
<dbReference type="EMBL" id="CASHTH010002977">
    <property type="protein sequence ID" value="CAI8038140.1"/>
    <property type="molecule type" value="Genomic_DNA"/>
</dbReference>
<evidence type="ECO:0000259" key="11">
    <source>
        <dbReference type="PROSITE" id="PS50862"/>
    </source>
</evidence>
<reference evidence="12" key="1">
    <citation type="submission" date="2023-03" db="EMBL/GenBank/DDBJ databases">
        <authorList>
            <person name="Steffen K."/>
            <person name="Cardenas P."/>
        </authorList>
    </citation>
    <scope>NUCLEOTIDE SEQUENCE</scope>
</reference>
<organism evidence="12 13">
    <name type="scientific">Geodia barretti</name>
    <name type="common">Barrett's horny sponge</name>
    <dbReference type="NCBI Taxonomy" id="519541"/>
    <lineage>
        <taxon>Eukaryota</taxon>
        <taxon>Metazoa</taxon>
        <taxon>Porifera</taxon>
        <taxon>Demospongiae</taxon>
        <taxon>Heteroscleromorpha</taxon>
        <taxon>Tetractinellida</taxon>
        <taxon>Astrophorina</taxon>
        <taxon>Geodiidae</taxon>
        <taxon>Geodia</taxon>
    </lineage>
</organism>
<evidence type="ECO:0000256" key="1">
    <source>
        <dbReference type="ARBA" id="ARBA00008226"/>
    </source>
</evidence>
<dbReference type="Pfam" id="PF13393">
    <property type="entry name" value="tRNA-synt_His"/>
    <property type="match status" value="2"/>
</dbReference>
<comment type="catalytic activity">
    <reaction evidence="9">
        <text>tRNA(His) + L-histidine + ATP = L-histidyl-tRNA(His) + AMP + diphosphate + H(+)</text>
        <dbReference type="Rhea" id="RHEA:17313"/>
        <dbReference type="Rhea" id="RHEA-COMP:9665"/>
        <dbReference type="Rhea" id="RHEA-COMP:9689"/>
        <dbReference type="ChEBI" id="CHEBI:15378"/>
        <dbReference type="ChEBI" id="CHEBI:30616"/>
        <dbReference type="ChEBI" id="CHEBI:33019"/>
        <dbReference type="ChEBI" id="CHEBI:57595"/>
        <dbReference type="ChEBI" id="CHEBI:78442"/>
        <dbReference type="ChEBI" id="CHEBI:78527"/>
        <dbReference type="ChEBI" id="CHEBI:456215"/>
        <dbReference type="EC" id="6.1.1.21"/>
    </reaction>
</comment>
<dbReference type="Gene3D" id="3.40.50.800">
    <property type="entry name" value="Anticodon-binding domain"/>
    <property type="match status" value="1"/>
</dbReference>
<evidence type="ECO:0000256" key="5">
    <source>
        <dbReference type="ARBA" id="ARBA00022840"/>
    </source>
</evidence>
<dbReference type="GO" id="GO:0006427">
    <property type="term" value="P:histidyl-tRNA aminoacylation"/>
    <property type="evidence" value="ECO:0007669"/>
    <property type="project" value="InterPro"/>
</dbReference>
<keyword evidence="7" id="KW-0030">Aminoacyl-tRNA synthetase</keyword>
<feature type="binding site" evidence="10">
    <location>
        <begin position="17"/>
        <end position="19"/>
    </location>
    <ligand>
        <name>L-histidine</name>
        <dbReference type="ChEBI" id="CHEBI:57595"/>
    </ligand>
</feature>
<comment type="caution">
    <text evidence="12">The sequence shown here is derived from an EMBL/GenBank/DDBJ whole genome shotgun (WGS) entry which is preliminary data.</text>
</comment>
<keyword evidence="4" id="KW-0547">Nucleotide-binding</keyword>
<dbReference type="Gene3D" id="3.30.930.10">
    <property type="entry name" value="Bira Bifunctional Protein, Domain 2"/>
    <property type="match status" value="2"/>
</dbReference>
<dbReference type="PANTHER" id="PTHR43707:SF1">
    <property type="entry name" value="HISTIDINE--TRNA LIGASE, MITOCHONDRIAL-RELATED"/>
    <property type="match status" value="1"/>
</dbReference>
<dbReference type="SUPFAM" id="SSF55681">
    <property type="entry name" value="Class II aaRS and biotin synthetases"/>
    <property type="match status" value="1"/>
</dbReference>
<keyword evidence="3 12" id="KW-0436">Ligase</keyword>
<dbReference type="Pfam" id="PF03129">
    <property type="entry name" value="HGTP_anticodon"/>
    <property type="match status" value="1"/>
</dbReference>
<keyword evidence="5" id="KW-0067">ATP-binding</keyword>
<feature type="binding site" evidence="10">
    <location>
        <position position="62"/>
    </location>
    <ligand>
        <name>L-histidine</name>
        <dbReference type="ChEBI" id="CHEBI:57595"/>
    </ligand>
</feature>
<dbReference type="GO" id="GO:0005737">
    <property type="term" value="C:cytoplasm"/>
    <property type="evidence" value="ECO:0007669"/>
    <property type="project" value="InterPro"/>
</dbReference>
<proteinExistence type="inferred from homology"/>
<dbReference type="InterPro" id="IPR041715">
    <property type="entry name" value="HisRS-like_core"/>
</dbReference>
<evidence type="ECO:0000256" key="10">
    <source>
        <dbReference type="PIRSR" id="PIRSR001549-1"/>
    </source>
</evidence>